<proteinExistence type="inferred from homology"/>
<accession>A0A5P8KEB5</accession>
<evidence type="ECO:0000259" key="7">
    <source>
        <dbReference type="Pfam" id="PF00155"/>
    </source>
</evidence>
<gene>
    <name evidence="8" type="ORF">F9278_37020</name>
</gene>
<keyword evidence="9" id="KW-1185">Reference proteome</keyword>
<feature type="domain" description="Aminotransferase class I/classII large" evidence="7">
    <location>
        <begin position="232"/>
        <end position="499"/>
    </location>
</feature>
<dbReference type="AlphaFoldDB" id="A0A5P8KEB5"/>
<dbReference type="PROSITE" id="PS00105">
    <property type="entry name" value="AA_TRANSFER_CLASS_1"/>
    <property type="match status" value="1"/>
</dbReference>
<protein>
    <recommendedName>
        <fullName evidence="5">Aminotransferase</fullName>
        <ecNumber evidence="5">2.6.1.-</ecNumber>
    </recommendedName>
</protein>
<dbReference type="InterPro" id="IPR015422">
    <property type="entry name" value="PyrdxlP-dep_Trfase_small"/>
</dbReference>
<dbReference type="KEGG" id="sphv:F9278_37020"/>
<evidence type="ECO:0000256" key="4">
    <source>
        <dbReference type="ARBA" id="ARBA00022898"/>
    </source>
</evidence>
<dbReference type="EMBL" id="CP045096">
    <property type="protein sequence ID" value="QFR00870.1"/>
    <property type="molecule type" value="Genomic_DNA"/>
</dbReference>
<dbReference type="InterPro" id="IPR015424">
    <property type="entry name" value="PyrdxlP-dep_Trfase"/>
</dbReference>
<dbReference type="Gene3D" id="3.40.640.10">
    <property type="entry name" value="Type I PLP-dependent aspartate aminotransferase-like (Major domain)"/>
    <property type="match status" value="1"/>
</dbReference>
<feature type="region of interest" description="Disordered" evidence="6">
    <location>
        <begin position="60"/>
        <end position="137"/>
    </location>
</feature>
<dbReference type="PANTHER" id="PTHR42885">
    <property type="entry name" value="HISTIDINOL-PHOSPHATE AMINOTRANSFERASE-RELATED"/>
    <property type="match status" value="1"/>
</dbReference>
<keyword evidence="3 5" id="KW-0808">Transferase</keyword>
<evidence type="ECO:0000256" key="1">
    <source>
        <dbReference type="ARBA" id="ARBA00001933"/>
    </source>
</evidence>
<dbReference type="Pfam" id="PF00155">
    <property type="entry name" value="Aminotran_1_2"/>
    <property type="match status" value="1"/>
</dbReference>
<dbReference type="Proteomes" id="UP000327294">
    <property type="component" value="Chromosome"/>
</dbReference>
<evidence type="ECO:0000256" key="2">
    <source>
        <dbReference type="ARBA" id="ARBA00022576"/>
    </source>
</evidence>
<comment type="similarity">
    <text evidence="5">Belongs to the class-I pyridoxal-phosphate-dependent aminotransferase family.</text>
</comment>
<sequence length="508" mass="54966">MPLLTGHRPPGRRYRPEPGHHQPGLRLVHPETPADPDHDRRAGHRGIRFARSGCRLRIRPDPSLLARQRNGRSALEAAGPTSSRRAGRTRCSAAGQPHGSPGPHRLGRSGRLAPLPARGAHLPPETHTGHGSLALGATSPTCAATSRLNSKTRKGVGPVRECVQFLGLPGPSGQRPEASGFINLRFNENPFGGQYLRYPEHSPDFLAPLYLSALEILDPTTEGSVRRPSAADAVITRGATEALDLVLRALFEPGKDAVAVTWPSFGFFERLATLHNVAHHRVALGGARYDRLDIDRLLSLPVKGIFLCDPNNPTSTCLNAGDLDRLLDRFDGLVIIDETYSEFTARPSHRHKLDAHPNLISVRSMSKALGMANLRLGALFGASAVLDEVRKVRMPFPVPSLVAEAATGELTKPAQLASRIASCVAERDRLAKNLMDCPDVLDVFADAGFISVRIADQDSVLPKLHDARIAVAPEPEGWRDHLRISVGPPSENAQLLAALQRNARRAAP</sequence>
<evidence type="ECO:0000313" key="8">
    <source>
        <dbReference type="EMBL" id="QFR00870.1"/>
    </source>
</evidence>
<dbReference type="GO" id="GO:0008483">
    <property type="term" value="F:transaminase activity"/>
    <property type="evidence" value="ECO:0007669"/>
    <property type="project" value="UniProtKB-KW"/>
</dbReference>
<dbReference type="InterPro" id="IPR004838">
    <property type="entry name" value="NHTrfase_class1_PyrdxlP-BS"/>
</dbReference>
<dbReference type="PANTHER" id="PTHR42885:SF2">
    <property type="entry name" value="HISTIDINOL-PHOSPHATE AMINOTRANSFERASE"/>
    <property type="match status" value="1"/>
</dbReference>
<name>A0A5P8KEB5_9ACTN</name>
<dbReference type="SUPFAM" id="SSF53383">
    <property type="entry name" value="PLP-dependent transferases"/>
    <property type="match status" value="1"/>
</dbReference>
<evidence type="ECO:0000256" key="6">
    <source>
        <dbReference type="SAM" id="MobiDB-lite"/>
    </source>
</evidence>
<evidence type="ECO:0000313" key="9">
    <source>
        <dbReference type="Proteomes" id="UP000327294"/>
    </source>
</evidence>
<dbReference type="InterPro" id="IPR015421">
    <property type="entry name" value="PyrdxlP-dep_Trfase_major"/>
</dbReference>
<evidence type="ECO:0000256" key="5">
    <source>
        <dbReference type="RuleBase" id="RU000481"/>
    </source>
</evidence>
<evidence type="ECO:0000256" key="3">
    <source>
        <dbReference type="ARBA" id="ARBA00022679"/>
    </source>
</evidence>
<dbReference type="GO" id="GO:0030170">
    <property type="term" value="F:pyridoxal phosphate binding"/>
    <property type="evidence" value="ECO:0007669"/>
    <property type="project" value="InterPro"/>
</dbReference>
<feature type="region of interest" description="Disordered" evidence="6">
    <location>
        <begin position="1"/>
        <end position="48"/>
    </location>
</feature>
<dbReference type="InterPro" id="IPR004839">
    <property type="entry name" value="Aminotransferase_I/II_large"/>
</dbReference>
<organism evidence="8 9">
    <name type="scientific">Streptomyces phaeolivaceus</name>
    <dbReference type="NCBI Taxonomy" id="2653200"/>
    <lineage>
        <taxon>Bacteria</taxon>
        <taxon>Bacillati</taxon>
        <taxon>Actinomycetota</taxon>
        <taxon>Actinomycetes</taxon>
        <taxon>Kitasatosporales</taxon>
        <taxon>Streptomycetaceae</taxon>
        <taxon>Streptomyces</taxon>
    </lineage>
</organism>
<dbReference type="CDD" id="cd00609">
    <property type="entry name" value="AAT_like"/>
    <property type="match status" value="1"/>
</dbReference>
<comment type="cofactor">
    <cofactor evidence="1 5">
        <name>pyridoxal 5'-phosphate</name>
        <dbReference type="ChEBI" id="CHEBI:597326"/>
    </cofactor>
</comment>
<keyword evidence="4" id="KW-0663">Pyridoxal phosphate</keyword>
<keyword evidence="2 5" id="KW-0032">Aminotransferase</keyword>
<dbReference type="Gene3D" id="3.90.1150.10">
    <property type="entry name" value="Aspartate Aminotransferase, domain 1"/>
    <property type="match status" value="1"/>
</dbReference>
<reference evidence="8 9" key="1">
    <citation type="submission" date="2019-10" db="EMBL/GenBank/DDBJ databases">
        <title>Streptomyces sp. strain GY16 isolated from leaves of Broussonetia papyrifera.</title>
        <authorList>
            <person name="Mo P."/>
        </authorList>
    </citation>
    <scope>NUCLEOTIDE SEQUENCE [LARGE SCALE GENOMIC DNA]</scope>
    <source>
        <strain evidence="8 9">GY16</strain>
    </source>
</reference>
<dbReference type="EC" id="2.6.1.-" evidence="5"/>